<comment type="caution">
    <text evidence="2">The sequence shown here is derived from an EMBL/GenBank/DDBJ whole genome shotgun (WGS) entry which is preliminary data.</text>
</comment>
<gene>
    <name evidence="2" type="ORF">FVW20_14460</name>
</gene>
<dbReference type="Gene3D" id="3.50.50.60">
    <property type="entry name" value="FAD/NAD(P)-binding domain"/>
    <property type="match status" value="1"/>
</dbReference>
<dbReference type="EMBL" id="VRYY01000491">
    <property type="protein sequence ID" value="MBG3878178.1"/>
    <property type="molecule type" value="Genomic_DNA"/>
</dbReference>
<name>A0ABS0J6W3_9BACT</name>
<dbReference type="SUPFAM" id="SSF51905">
    <property type="entry name" value="FAD/NAD(P)-binding domain"/>
    <property type="match status" value="1"/>
</dbReference>
<reference evidence="2 3" key="1">
    <citation type="submission" date="2019-08" db="EMBL/GenBank/DDBJ databases">
        <authorList>
            <person name="Luo N."/>
        </authorList>
    </citation>
    <scope>NUCLEOTIDE SEQUENCE [LARGE SCALE GENOMIC DNA]</scope>
    <source>
        <strain evidence="2 3">NCIMB 9442</strain>
    </source>
</reference>
<dbReference type="InterPro" id="IPR036188">
    <property type="entry name" value="FAD/NAD-bd_sf"/>
</dbReference>
<feature type="domain" description="FAD-binding" evidence="1">
    <location>
        <begin position="17"/>
        <end position="48"/>
    </location>
</feature>
<dbReference type="Pfam" id="PF01494">
    <property type="entry name" value="FAD_binding_3"/>
    <property type="match status" value="1"/>
</dbReference>
<accession>A0ABS0J6W3</accession>
<dbReference type="RefSeq" id="WP_196610167.1">
    <property type="nucleotide sequence ID" value="NZ_VRYY01000491.1"/>
</dbReference>
<sequence length="50" mass="5260">MTCDKHTAQTIGKGDLVVVVGAGRSGMAAARLLHRMGARVRLLERNADGV</sequence>
<evidence type="ECO:0000259" key="1">
    <source>
        <dbReference type="Pfam" id="PF01494"/>
    </source>
</evidence>
<evidence type="ECO:0000313" key="3">
    <source>
        <dbReference type="Proteomes" id="UP001194469"/>
    </source>
</evidence>
<protein>
    <submittedName>
        <fullName evidence="2">NAD(P)-binding protein</fullName>
    </submittedName>
</protein>
<keyword evidence="3" id="KW-1185">Reference proteome</keyword>
<feature type="non-terminal residue" evidence="2">
    <location>
        <position position="50"/>
    </location>
</feature>
<proteinExistence type="predicted"/>
<evidence type="ECO:0000313" key="2">
    <source>
        <dbReference type="EMBL" id="MBG3878178.1"/>
    </source>
</evidence>
<dbReference type="Proteomes" id="UP001194469">
    <property type="component" value="Unassembled WGS sequence"/>
</dbReference>
<organism evidence="2 3">
    <name type="scientific">Nitratidesulfovibrio oxamicus</name>
    <dbReference type="NCBI Taxonomy" id="32016"/>
    <lineage>
        <taxon>Bacteria</taxon>
        <taxon>Pseudomonadati</taxon>
        <taxon>Thermodesulfobacteriota</taxon>
        <taxon>Desulfovibrionia</taxon>
        <taxon>Desulfovibrionales</taxon>
        <taxon>Desulfovibrionaceae</taxon>
        <taxon>Nitratidesulfovibrio</taxon>
    </lineage>
</organism>
<dbReference type="InterPro" id="IPR002938">
    <property type="entry name" value="FAD-bd"/>
</dbReference>